<name>A0A6V8L0T7_9ACTN</name>
<dbReference type="InterPro" id="IPR036365">
    <property type="entry name" value="PGBD-like_sf"/>
</dbReference>
<protein>
    <recommendedName>
        <fullName evidence="2">Peptidoglycan binding-like domain-containing protein</fullName>
    </recommendedName>
</protein>
<keyword evidence="4" id="KW-1185">Reference proteome</keyword>
<feature type="chain" id="PRO_5039247749" description="Peptidoglycan binding-like domain-containing protein" evidence="1">
    <location>
        <begin position="18"/>
        <end position="222"/>
    </location>
</feature>
<evidence type="ECO:0000313" key="4">
    <source>
        <dbReference type="Proteomes" id="UP000482960"/>
    </source>
</evidence>
<dbReference type="InterPro" id="IPR002477">
    <property type="entry name" value="Peptidoglycan-bd-like"/>
</dbReference>
<accession>A0A6V8L0T7</accession>
<keyword evidence="1" id="KW-0732">Signal</keyword>
<dbReference type="AlphaFoldDB" id="A0A6V8L0T7"/>
<gene>
    <name evidence="3" type="ORF">Prum_020430</name>
</gene>
<proteinExistence type="predicted"/>
<dbReference type="Gene3D" id="1.10.101.10">
    <property type="entry name" value="PGBD-like superfamily/PGBD"/>
    <property type="match status" value="1"/>
</dbReference>
<dbReference type="EMBL" id="BLPG01000001">
    <property type="protein sequence ID" value="GFJ88401.1"/>
    <property type="molecule type" value="Genomic_DNA"/>
</dbReference>
<dbReference type="InterPro" id="IPR036366">
    <property type="entry name" value="PGBDSf"/>
</dbReference>
<dbReference type="SUPFAM" id="SSF47090">
    <property type="entry name" value="PGBD-like"/>
    <property type="match status" value="1"/>
</dbReference>
<feature type="signal peptide" evidence="1">
    <location>
        <begin position="1"/>
        <end position="17"/>
    </location>
</feature>
<dbReference type="Proteomes" id="UP000482960">
    <property type="component" value="Unassembled WGS sequence"/>
</dbReference>
<reference evidence="3 4" key="2">
    <citation type="submission" date="2020-03" db="EMBL/GenBank/DDBJ databases">
        <authorList>
            <person name="Ichikawa N."/>
            <person name="Kimura A."/>
            <person name="Kitahashi Y."/>
            <person name="Uohara A."/>
        </authorList>
    </citation>
    <scope>NUCLEOTIDE SEQUENCE [LARGE SCALE GENOMIC DNA]</scope>
    <source>
        <strain evidence="3 4">NBRC 108638</strain>
    </source>
</reference>
<evidence type="ECO:0000259" key="2">
    <source>
        <dbReference type="Pfam" id="PF01471"/>
    </source>
</evidence>
<dbReference type="Pfam" id="PF01471">
    <property type="entry name" value="PG_binding_1"/>
    <property type="match status" value="1"/>
</dbReference>
<organism evidence="3 4">
    <name type="scientific">Phytohabitans rumicis</name>
    <dbReference type="NCBI Taxonomy" id="1076125"/>
    <lineage>
        <taxon>Bacteria</taxon>
        <taxon>Bacillati</taxon>
        <taxon>Actinomycetota</taxon>
        <taxon>Actinomycetes</taxon>
        <taxon>Micromonosporales</taxon>
        <taxon>Micromonosporaceae</taxon>
    </lineage>
</organism>
<evidence type="ECO:0000313" key="3">
    <source>
        <dbReference type="EMBL" id="GFJ88401.1"/>
    </source>
</evidence>
<reference evidence="3 4" key="1">
    <citation type="submission" date="2020-03" db="EMBL/GenBank/DDBJ databases">
        <title>Whole genome shotgun sequence of Phytohabitans rumicis NBRC 108638.</title>
        <authorList>
            <person name="Komaki H."/>
            <person name="Tamura T."/>
        </authorList>
    </citation>
    <scope>NUCLEOTIDE SEQUENCE [LARGE SCALE GENOMIC DNA]</scope>
    <source>
        <strain evidence="3 4">NBRC 108638</strain>
    </source>
</reference>
<evidence type="ECO:0000256" key="1">
    <source>
        <dbReference type="SAM" id="SignalP"/>
    </source>
</evidence>
<feature type="domain" description="Peptidoglycan binding-like" evidence="2">
    <location>
        <begin position="117"/>
        <end position="164"/>
    </location>
</feature>
<comment type="caution">
    <text evidence="3">The sequence shown here is derived from an EMBL/GenBank/DDBJ whole genome shotgun (WGS) entry which is preliminary data.</text>
</comment>
<sequence>MVVTAAAVAAAGAAAVAANGFGLPDGDGGTPAHSALPPATAQVTRQTLLDTQTETGDLGYGDTTKVASRLSGTLTGLPVPGSTVKRGQAIFRIDNAPVVLLYGKLPAYRALSTGAEGGDVKQFEQNLSALGYDGFTVDDEYTASTASAVKQWQEDLGLTETGTVELGRVVYVAGAVRVDSYDAELGDAAQPGESVLSYTGSNRVVTVELDVEDQRLAKKGPR</sequence>